<dbReference type="Proteomes" id="UP000001107">
    <property type="component" value="Chromosome"/>
</dbReference>
<dbReference type="RefSeq" id="WP_012066072.1">
    <property type="nucleotide sequence ID" value="NC_009634.1"/>
</dbReference>
<keyword evidence="5" id="KW-1185">Reference proteome</keyword>
<gene>
    <name evidence="4" type="ordered locus">Mevan_1260</name>
</gene>
<evidence type="ECO:0000256" key="1">
    <source>
        <dbReference type="ARBA" id="ARBA00022517"/>
    </source>
</evidence>
<protein>
    <recommendedName>
        <fullName evidence="2">Probable Brix domain-containing ribosomal biogenesis protein</fullName>
    </recommendedName>
</protein>
<name>A6URN5_METVS</name>
<proteinExistence type="inferred from homology"/>
<dbReference type="SUPFAM" id="SSF52954">
    <property type="entry name" value="Class II aaRS ABD-related"/>
    <property type="match status" value="1"/>
</dbReference>
<dbReference type="EMBL" id="CP000742">
    <property type="protein sequence ID" value="ABR55157.1"/>
    <property type="molecule type" value="Genomic_DNA"/>
</dbReference>
<dbReference type="OrthoDB" id="117530at2157"/>
<dbReference type="eggNOG" id="arCOG03247">
    <property type="taxonomic scope" value="Archaea"/>
</dbReference>
<dbReference type="GeneID" id="5324642"/>
<evidence type="ECO:0000313" key="5">
    <source>
        <dbReference type="Proteomes" id="UP000001107"/>
    </source>
</evidence>
<dbReference type="PROSITE" id="PS50833">
    <property type="entry name" value="BRIX"/>
    <property type="match status" value="1"/>
</dbReference>
<dbReference type="NCBIfam" id="NF002092">
    <property type="entry name" value="PRK00933.1-2"/>
    <property type="match status" value="1"/>
</dbReference>
<keyword evidence="1 2" id="KW-0690">Ribosome biogenesis</keyword>
<dbReference type="GO" id="GO:0019843">
    <property type="term" value="F:rRNA binding"/>
    <property type="evidence" value="ECO:0007669"/>
    <property type="project" value="InterPro"/>
</dbReference>
<comment type="function">
    <text evidence="2">Probably involved in the biogenesis of the ribosome.</text>
</comment>
<evidence type="ECO:0000256" key="2">
    <source>
        <dbReference type="HAMAP-Rule" id="MF_00699"/>
    </source>
</evidence>
<dbReference type="InterPro" id="IPR023548">
    <property type="entry name" value="Brix_dom_Rbsml_bgen_prot"/>
</dbReference>
<dbReference type="InterPro" id="IPR007109">
    <property type="entry name" value="Brix"/>
</dbReference>
<dbReference type="SMART" id="SM00879">
    <property type="entry name" value="Brix"/>
    <property type="match status" value="1"/>
</dbReference>
<dbReference type="KEGG" id="mvn:Mevan_1260"/>
<sequence>MIITTSRKPSQRTRSFVNDLARVFNFEVQNRGKVALSEIVENKKDIVIIEEFKGNPARLKLYDFKLNKILSMNISLKLQREVSGKVFKTSGNIGSLFDKKTEHLKGLFYDFLFSKLKYDECNFSTALHFKYVDSSTFYIEIHDGLENIGPSIKVKTVVLMDIE</sequence>
<evidence type="ECO:0000259" key="3">
    <source>
        <dbReference type="PROSITE" id="PS50833"/>
    </source>
</evidence>
<accession>A6URN5</accession>
<dbReference type="HOGENOM" id="CLU_107897_1_0_2"/>
<dbReference type="Gene3D" id="3.40.50.10480">
    <property type="entry name" value="Probable brix-domain ribosomal biogenesis protein"/>
    <property type="match status" value="1"/>
</dbReference>
<feature type="domain" description="Brix" evidence="3">
    <location>
        <begin position="1"/>
        <end position="163"/>
    </location>
</feature>
<dbReference type="GO" id="GO:0006364">
    <property type="term" value="P:rRNA processing"/>
    <property type="evidence" value="ECO:0007669"/>
    <property type="project" value="InterPro"/>
</dbReference>
<dbReference type="AlphaFoldDB" id="A6URN5"/>
<dbReference type="HAMAP" id="MF_00699">
    <property type="entry name" value="BriX"/>
    <property type="match status" value="1"/>
</dbReference>
<evidence type="ECO:0000313" key="4">
    <source>
        <dbReference type="EMBL" id="ABR55157.1"/>
    </source>
</evidence>
<organism evidence="4 5">
    <name type="scientific">Methanococcus vannielii (strain ATCC 35089 / DSM 1224 / JCM 13029 / OCM 148 / SB)</name>
    <dbReference type="NCBI Taxonomy" id="406327"/>
    <lineage>
        <taxon>Archaea</taxon>
        <taxon>Methanobacteriati</taxon>
        <taxon>Methanobacteriota</taxon>
        <taxon>Methanomada group</taxon>
        <taxon>Methanococci</taxon>
        <taxon>Methanococcales</taxon>
        <taxon>Methanococcaceae</taxon>
        <taxon>Methanococcus</taxon>
    </lineage>
</organism>
<dbReference type="STRING" id="406327.Mevan_1260"/>
<reference evidence="4" key="1">
    <citation type="submission" date="2007-06" db="EMBL/GenBank/DDBJ databases">
        <title>Complete sequence of Methanococcus vannielii SB.</title>
        <authorList>
            <consortium name="US DOE Joint Genome Institute"/>
            <person name="Copeland A."/>
            <person name="Lucas S."/>
            <person name="Lapidus A."/>
            <person name="Barry K."/>
            <person name="Glavina del Rio T."/>
            <person name="Dalin E."/>
            <person name="Tice H."/>
            <person name="Pitluck S."/>
            <person name="Chain P."/>
            <person name="Malfatti S."/>
            <person name="Shin M."/>
            <person name="Vergez L."/>
            <person name="Schmutz J."/>
            <person name="Larimer F."/>
            <person name="Land M."/>
            <person name="Hauser L."/>
            <person name="Kyrpides N."/>
            <person name="Anderson I."/>
            <person name="Sieprawska-Lupa M."/>
            <person name="Whitman W.B."/>
            <person name="Richardson P."/>
        </authorList>
    </citation>
    <scope>NUCLEOTIDE SEQUENCE [LARGE SCALE GENOMIC DNA]</scope>
    <source>
        <strain evidence="4">SB</strain>
    </source>
</reference>